<feature type="region of interest" description="Disordered" evidence="1">
    <location>
        <begin position="102"/>
        <end position="156"/>
    </location>
</feature>
<sequence length="399" mass="45332">METQLIIALLSICICQCLASSGSEWGMELDGRDNERDALLPVEPSREMDASCIVPDWRGLSAFGQQGQLEMKLKFQPEHQRQHSEQSRVALGEHLYQCANNSDKGKQKMMQTTPKCDDHYDAENTSDVNGSSDDDNVDDQDVDDADDDDDDDVDDNGKDFTERISCILRTLNENTKSLCNDLKILSVALTFNSANPSSESFKKNKNNNSHKAKFKNRNQAVRSKNRLLLKQDGYVDADNCDADAIDRDGLMPKHLSNEMKQVALKQQEGDWQPADIIEDQFSADRFNFQQLHRPFVRPTDRLIIPPLLQMLSRRSTLPLTLSRAPNQGGGRRYLHAINEMRLHRAVQAATAARYQRQKDNIYMQEHVQKFRENLKRIISNRAAIERRVSGLFSGGLSPH</sequence>
<feature type="chain" id="PRO_5002812624" evidence="2">
    <location>
        <begin position="20"/>
        <end position="399"/>
    </location>
</feature>
<keyword evidence="4" id="KW-1185">Reference proteome</keyword>
<dbReference type="HOGENOM" id="CLU_724182_0_0_1"/>
<dbReference type="Proteomes" id="UP000001070">
    <property type="component" value="Unassembled WGS sequence"/>
</dbReference>
<keyword evidence="2" id="KW-0732">Signal</keyword>
<accession>B4JLS0</accession>
<reference evidence="3 4" key="1">
    <citation type="journal article" date="2007" name="Nature">
        <title>Evolution of genes and genomes on the Drosophila phylogeny.</title>
        <authorList>
            <consortium name="Drosophila 12 Genomes Consortium"/>
            <person name="Clark A.G."/>
            <person name="Eisen M.B."/>
            <person name="Smith D.R."/>
            <person name="Bergman C.M."/>
            <person name="Oliver B."/>
            <person name="Markow T.A."/>
            <person name="Kaufman T.C."/>
            <person name="Kellis M."/>
            <person name="Gelbart W."/>
            <person name="Iyer V.N."/>
            <person name="Pollard D.A."/>
            <person name="Sackton T.B."/>
            <person name="Larracuente A.M."/>
            <person name="Singh N.D."/>
            <person name="Abad J.P."/>
            <person name="Abt D.N."/>
            <person name="Adryan B."/>
            <person name="Aguade M."/>
            <person name="Akashi H."/>
            <person name="Anderson W.W."/>
            <person name="Aquadro C.F."/>
            <person name="Ardell D.H."/>
            <person name="Arguello R."/>
            <person name="Artieri C.G."/>
            <person name="Barbash D.A."/>
            <person name="Barker D."/>
            <person name="Barsanti P."/>
            <person name="Batterham P."/>
            <person name="Batzoglou S."/>
            <person name="Begun D."/>
            <person name="Bhutkar A."/>
            <person name="Blanco E."/>
            <person name="Bosak S.A."/>
            <person name="Bradley R.K."/>
            <person name="Brand A.D."/>
            <person name="Brent M.R."/>
            <person name="Brooks A.N."/>
            <person name="Brown R.H."/>
            <person name="Butlin R.K."/>
            <person name="Caggese C."/>
            <person name="Calvi B.R."/>
            <person name="Bernardo de Carvalho A."/>
            <person name="Caspi A."/>
            <person name="Castrezana S."/>
            <person name="Celniker S.E."/>
            <person name="Chang J.L."/>
            <person name="Chapple C."/>
            <person name="Chatterji S."/>
            <person name="Chinwalla A."/>
            <person name="Civetta A."/>
            <person name="Clifton S.W."/>
            <person name="Comeron J.M."/>
            <person name="Costello J.C."/>
            <person name="Coyne J.A."/>
            <person name="Daub J."/>
            <person name="David R.G."/>
            <person name="Delcher A.L."/>
            <person name="Delehaunty K."/>
            <person name="Do C.B."/>
            <person name="Ebling H."/>
            <person name="Edwards K."/>
            <person name="Eickbush T."/>
            <person name="Evans J.D."/>
            <person name="Filipski A."/>
            <person name="Findeiss S."/>
            <person name="Freyhult E."/>
            <person name="Fulton L."/>
            <person name="Fulton R."/>
            <person name="Garcia A.C."/>
            <person name="Gardiner A."/>
            <person name="Garfield D.A."/>
            <person name="Garvin B.E."/>
            <person name="Gibson G."/>
            <person name="Gilbert D."/>
            <person name="Gnerre S."/>
            <person name="Godfrey J."/>
            <person name="Good R."/>
            <person name="Gotea V."/>
            <person name="Gravely B."/>
            <person name="Greenberg A.J."/>
            <person name="Griffiths-Jones S."/>
            <person name="Gross S."/>
            <person name="Guigo R."/>
            <person name="Gustafson E.A."/>
            <person name="Haerty W."/>
            <person name="Hahn M.W."/>
            <person name="Halligan D.L."/>
            <person name="Halpern A.L."/>
            <person name="Halter G.M."/>
            <person name="Han M.V."/>
            <person name="Heger A."/>
            <person name="Hillier L."/>
            <person name="Hinrichs A.S."/>
            <person name="Holmes I."/>
            <person name="Hoskins R.A."/>
            <person name="Hubisz M.J."/>
            <person name="Hultmark D."/>
            <person name="Huntley M.A."/>
            <person name="Jaffe D.B."/>
            <person name="Jagadeeshan S."/>
            <person name="Jeck W.R."/>
            <person name="Johnson J."/>
            <person name="Jones C.D."/>
            <person name="Jordan W.C."/>
            <person name="Karpen G.H."/>
            <person name="Kataoka E."/>
            <person name="Keightley P.D."/>
            <person name="Kheradpour P."/>
            <person name="Kirkness E.F."/>
            <person name="Koerich L.B."/>
            <person name="Kristiansen K."/>
            <person name="Kudrna D."/>
            <person name="Kulathinal R.J."/>
            <person name="Kumar S."/>
            <person name="Kwok R."/>
            <person name="Lander E."/>
            <person name="Langley C.H."/>
            <person name="Lapoint R."/>
            <person name="Lazzaro B.P."/>
            <person name="Lee S.J."/>
            <person name="Levesque L."/>
            <person name="Li R."/>
            <person name="Lin C.F."/>
            <person name="Lin M.F."/>
            <person name="Lindblad-Toh K."/>
            <person name="Llopart A."/>
            <person name="Long M."/>
            <person name="Low L."/>
            <person name="Lozovsky E."/>
            <person name="Lu J."/>
            <person name="Luo M."/>
            <person name="Machado C.A."/>
            <person name="Makalowski W."/>
            <person name="Marzo M."/>
            <person name="Matsuda M."/>
            <person name="Matzkin L."/>
            <person name="McAllister B."/>
            <person name="McBride C.S."/>
            <person name="McKernan B."/>
            <person name="McKernan K."/>
            <person name="Mendez-Lago M."/>
            <person name="Minx P."/>
            <person name="Mollenhauer M.U."/>
            <person name="Montooth K."/>
            <person name="Mount S.M."/>
            <person name="Mu X."/>
            <person name="Myers E."/>
            <person name="Negre B."/>
            <person name="Newfeld S."/>
            <person name="Nielsen R."/>
            <person name="Noor M.A."/>
            <person name="O'Grady P."/>
            <person name="Pachter L."/>
            <person name="Papaceit M."/>
            <person name="Parisi M.J."/>
            <person name="Parisi M."/>
            <person name="Parts L."/>
            <person name="Pedersen J.S."/>
            <person name="Pesole G."/>
            <person name="Phillippy A.M."/>
            <person name="Ponting C.P."/>
            <person name="Pop M."/>
            <person name="Porcelli D."/>
            <person name="Powell J.R."/>
            <person name="Prohaska S."/>
            <person name="Pruitt K."/>
            <person name="Puig M."/>
            <person name="Quesneville H."/>
            <person name="Ram K.R."/>
            <person name="Rand D."/>
            <person name="Rasmussen M.D."/>
            <person name="Reed L.K."/>
            <person name="Reenan R."/>
            <person name="Reily A."/>
            <person name="Remington K.A."/>
            <person name="Rieger T.T."/>
            <person name="Ritchie M.G."/>
            <person name="Robin C."/>
            <person name="Rogers Y.H."/>
            <person name="Rohde C."/>
            <person name="Rozas J."/>
            <person name="Rubenfield M.J."/>
            <person name="Ruiz A."/>
            <person name="Russo S."/>
            <person name="Salzberg S.L."/>
            <person name="Sanchez-Gracia A."/>
            <person name="Saranga D.J."/>
            <person name="Sato H."/>
            <person name="Schaeffer S.W."/>
            <person name="Schatz M.C."/>
            <person name="Schlenke T."/>
            <person name="Schwartz R."/>
            <person name="Segarra C."/>
            <person name="Singh R.S."/>
            <person name="Sirot L."/>
            <person name="Sirota M."/>
            <person name="Sisneros N.B."/>
            <person name="Smith C.D."/>
            <person name="Smith T.F."/>
            <person name="Spieth J."/>
            <person name="Stage D.E."/>
            <person name="Stark A."/>
            <person name="Stephan W."/>
            <person name="Strausberg R.L."/>
            <person name="Strempel S."/>
            <person name="Sturgill D."/>
            <person name="Sutton G."/>
            <person name="Sutton G.G."/>
            <person name="Tao W."/>
            <person name="Teichmann S."/>
            <person name="Tobari Y.N."/>
            <person name="Tomimura Y."/>
            <person name="Tsolas J.M."/>
            <person name="Valente V.L."/>
            <person name="Venter E."/>
            <person name="Venter J.C."/>
            <person name="Vicario S."/>
            <person name="Vieira F.G."/>
            <person name="Vilella A.J."/>
            <person name="Villasante A."/>
            <person name="Walenz B."/>
            <person name="Wang J."/>
            <person name="Wasserman M."/>
            <person name="Watts T."/>
            <person name="Wilson D."/>
            <person name="Wilson R.K."/>
            <person name="Wing R.A."/>
            <person name="Wolfner M.F."/>
            <person name="Wong A."/>
            <person name="Wong G.K."/>
            <person name="Wu C.I."/>
            <person name="Wu G."/>
            <person name="Yamamoto D."/>
            <person name="Yang H.P."/>
            <person name="Yang S.P."/>
            <person name="Yorke J.A."/>
            <person name="Yoshida K."/>
            <person name="Zdobnov E."/>
            <person name="Zhang P."/>
            <person name="Zhang Y."/>
            <person name="Zimin A.V."/>
            <person name="Baldwin J."/>
            <person name="Abdouelleil A."/>
            <person name="Abdulkadir J."/>
            <person name="Abebe A."/>
            <person name="Abera B."/>
            <person name="Abreu J."/>
            <person name="Acer S.C."/>
            <person name="Aftuck L."/>
            <person name="Alexander A."/>
            <person name="An P."/>
            <person name="Anderson E."/>
            <person name="Anderson S."/>
            <person name="Arachi H."/>
            <person name="Azer M."/>
            <person name="Bachantsang P."/>
            <person name="Barry A."/>
            <person name="Bayul T."/>
            <person name="Berlin A."/>
            <person name="Bessette D."/>
            <person name="Bloom T."/>
            <person name="Blye J."/>
            <person name="Boguslavskiy L."/>
            <person name="Bonnet C."/>
            <person name="Boukhgalter B."/>
            <person name="Bourzgui I."/>
            <person name="Brown A."/>
            <person name="Cahill P."/>
            <person name="Channer S."/>
            <person name="Cheshatsang Y."/>
            <person name="Chuda L."/>
            <person name="Citroen M."/>
            <person name="Collymore A."/>
            <person name="Cooke P."/>
            <person name="Costello M."/>
            <person name="D'Aco K."/>
            <person name="Daza R."/>
            <person name="De Haan G."/>
            <person name="DeGray S."/>
            <person name="DeMaso C."/>
            <person name="Dhargay N."/>
            <person name="Dooley K."/>
            <person name="Dooley E."/>
            <person name="Doricent M."/>
            <person name="Dorje P."/>
            <person name="Dorjee K."/>
            <person name="Dupes A."/>
            <person name="Elong R."/>
            <person name="Falk J."/>
            <person name="Farina A."/>
            <person name="Faro S."/>
            <person name="Ferguson D."/>
            <person name="Fisher S."/>
            <person name="Foley C.D."/>
            <person name="Franke A."/>
            <person name="Friedrich D."/>
            <person name="Gadbois L."/>
            <person name="Gearin G."/>
            <person name="Gearin C.R."/>
            <person name="Giannoukos G."/>
            <person name="Goode T."/>
            <person name="Graham J."/>
            <person name="Grandbois E."/>
            <person name="Grewal S."/>
            <person name="Gyaltsen K."/>
            <person name="Hafez N."/>
            <person name="Hagos B."/>
            <person name="Hall J."/>
            <person name="Henson C."/>
            <person name="Hollinger A."/>
            <person name="Honan T."/>
            <person name="Huard M.D."/>
            <person name="Hughes L."/>
            <person name="Hurhula B."/>
            <person name="Husby M.E."/>
            <person name="Kamat A."/>
            <person name="Kanga B."/>
            <person name="Kashin S."/>
            <person name="Khazanovich D."/>
            <person name="Kisner P."/>
            <person name="Lance K."/>
            <person name="Lara M."/>
            <person name="Lee W."/>
            <person name="Lennon N."/>
            <person name="Letendre F."/>
            <person name="LeVine R."/>
            <person name="Lipovsky A."/>
            <person name="Liu X."/>
            <person name="Liu J."/>
            <person name="Liu S."/>
            <person name="Lokyitsang T."/>
            <person name="Lokyitsang Y."/>
            <person name="Lubonja R."/>
            <person name="Lui A."/>
            <person name="MacDonald P."/>
            <person name="Magnisalis V."/>
            <person name="Maru K."/>
            <person name="Matthews C."/>
            <person name="McCusker W."/>
            <person name="McDonough S."/>
            <person name="Mehta T."/>
            <person name="Meldrim J."/>
            <person name="Meneus L."/>
            <person name="Mihai O."/>
            <person name="Mihalev A."/>
            <person name="Mihova T."/>
            <person name="Mittelman R."/>
            <person name="Mlenga V."/>
            <person name="Montmayeur A."/>
            <person name="Mulrain L."/>
            <person name="Navidi A."/>
            <person name="Naylor J."/>
            <person name="Negash T."/>
            <person name="Nguyen T."/>
            <person name="Nguyen N."/>
            <person name="Nicol R."/>
            <person name="Norbu C."/>
            <person name="Norbu N."/>
            <person name="Novod N."/>
            <person name="O'Neill B."/>
            <person name="Osman S."/>
            <person name="Markiewicz E."/>
            <person name="Oyono O.L."/>
            <person name="Patti C."/>
            <person name="Phunkhang P."/>
            <person name="Pierre F."/>
            <person name="Priest M."/>
            <person name="Raghuraman S."/>
            <person name="Rege F."/>
            <person name="Reyes R."/>
            <person name="Rise C."/>
            <person name="Rogov P."/>
            <person name="Ross K."/>
            <person name="Ryan E."/>
            <person name="Settipalli S."/>
            <person name="Shea T."/>
            <person name="Sherpa N."/>
            <person name="Shi L."/>
            <person name="Shih D."/>
            <person name="Sparrow T."/>
            <person name="Spaulding J."/>
            <person name="Stalker J."/>
            <person name="Stange-Thomann N."/>
            <person name="Stavropoulos S."/>
            <person name="Stone C."/>
            <person name="Strader C."/>
            <person name="Tesfaye S."/>
            <person name="Thomson T."/>
            <person name="Thoulutsang Y."/>
            <person name="Thoulutsang D."/>
            <person name="Topham K."/>
            <person name="Topping I."/>
            <person name="Tsamla T."/>
            <person name="Vassiliev H."/>
            <person name="Vo A."/>
            <person name="Wangchuk T."/>
            <person name="Wangdi T."/>
            <person name="Weiand M."/>
            <person name="Wilkinson J."/>
            <person name="Wilson A."/>
            <person name="Yadav S."/>
            <person name="Young G."/>
            <person name="Yu Q."/>
            <person name="Zembek L."/>
            <person name="Zhong D."/>
            <person name="Zimmer A."/>
            <person name="Zwirko Z."/>
            <person name="Jaffe D.B."/>
            <person name="Alvarez P."/>
            <person name="Brockman W."/>
            <person name="Butler J."/>
            <person name="Chin C."/>
            <person name="Gnerre S."/>
            <person name="Grabherr M."/>
            <person name="Kleber M."/>
            <person name="Mauceli E."/>
            <person name="MacCallum I."/>
        </authorList>
    </citation>
    <scope>NUCLEOTIDE SEQUENCE [LARGE SCALE GENOMIC DNA]</scope>
    <source>
        <strain evidence="4">Tucson 15287-2541.00</strain>
    </source>
</reference>
<dbReference type="AlphaFoldDB" id="B4JLS0"/>
<dbReference type="eggNOG" id="ENOG502T7SG">
    <property type="taxonomic scope" value="Eukaryota"/>
</dbReference>
<gene>
    <name evidence="3" type="primary">Dgri\GH24463</name>
    <name evidence="3" type="ORF">Dgri_GH24463</name>
</gene>
<dbReference type="EMBL" id="CH916371">
    <property type="protein sequence ID" value="EDV91681.1"/>
    <property type="molecule type" value="Genomic_DNA"/>
</dbReference>
<proteinExistence type="predicted"/>
<feature type="compositionally biased region" description="Acidic residues" evidence="1">
    <location>
        <begin position="132"/>
        <end position="154"/>
    </location>
</feature>
<dbReference type="OMA" id="NEAPFSY"/>
<protein>
    <submittedName>
        <fullName evidence="3">GH24463</fullName>
    </submittedName>
</protein>
<dbReference type="InParanoid" id="B4JLS0"/>
<organism evidence="4">
    <name type="scientific">Drosophila grimshawi</name>
    <name type="common">Hawaiian fruit fly</name>
    <name type="synonym">Idiomyia grimshawi</name>
    <dbReference type="NCBI Taxonomy" id="7222"/>
    <lineage>
        <taxon>Eukaryota</taxon>
        <taxon>Metazoa</taxon>
        <taxon>Ecdysozoa</taxon>
        <taxon>Arthropoda</taxon>
        <taxon>Hexapoda</taxon>
        <taxon>Insecta</taxon>
        <taxon>Pterygota</taxon>
        <taxon>Neoptera</taxon>
        <taxon>Endopterygota</taxon>
        <taxon>Diptera</taxon>
        <taxon>Brachycera</taxon>
        <taxon>Muscomorpha</taxon>
        <taxon>Ephydroidea</taxon>
        <taxon>Drosophilidae</taxon>
        <taxon>Drosophila</taxon>
        <taxon>Hawaiian Drosophila</taxon>
    </lineage>
</organism>
<evidence type="ECO:0000256" key="1">
    <source>
        <dbReference type="SAM" id="MobiDB-lite"/>
    </source>
</evidence>
<evidence type="ECO:0000256" key="2">
    <source>
        <dbReference type="SAM" id="SignalP"/>
    </source>
</evidence>
<name>B4JLS0_DROGR</name>
<feature type="signal peptide" evidence="2">
    <location>
        <begin position="1"/>
        <end position="19"/>
    </location>
</feature>
<evidence type="ECO:0000313" key="4">
    <source>
        <dbReference type="Proteomes" id="UP000001070"/>
    </source>
</evidence>
<evidence type="ECO:0000313" key="3">
    <source>
        <dbReference type="EMBL" id="EDV91681.1"/>
    </source>
</evidence>